<feature type="modified residue" description="Phosphotyrosine; by autocatalysis" evidence="27">
    <location>
        <position position="1299"/>
    </location>
</feature>
<dbReference type="PRINTS" id="PR00109">
    <property type="entry name" value="TYRKINASE"/>
</dbReference>
<keyword evidence="10 25" id="KW-0547">Nucleotide-binding</keyword>
<feature type="disulfide bond" evidence="26">
    <location>
        <begin position="547"/>
        <end position="563"/>
    </location>
</feature>
<dbReference type="InterPro" id="IPR008266">
    <property type="entry name" value="Tyr_kinase_AS"/>
</dbReference>
<reference evidence="35" key="2">
    <citation type="submission" date="2025-09" db="UniProtKB">
        <authorList>
            <consortium name="Ensembl"/>
        </authorList>
    </citation>
    <scope>IDENTIFICATION</scope>
</reference>
<dbReference type="Pfam" id="PF07714">
    <property type="entry name" value="PK_Tyr_Ser-Thr"/>
    <property type="match status" value="1"/>
</dbReference>
<evidence type="ECO:0000256" key="28">
    <source>
        <dbReference type="PROSITE-ProRule" id="PRU00352"/>
    </source>
</evidence>
<dbReference type="PROSITE" id="PS51004">
    <property type="entry name" value="SEMA"/>
    <property type="match status" value="1"/>
</dbReference>
<dbReference type="PROSITE" id="PS50011">
    <property type="entry name" value="PROTEIN_KINASE_DOM"/>
    <property type="match status" value="1"/>
</dbReference>
<feature type="binding site" evidence="25">
    <location>
        <begin position="1138"/>
        <end position="1141"/>
    </location>
    <ligand>
        <name>ATP</name>
        <dbReference type="ChEBI" id="CHEBI:30616"/>
    </ligand>
</feature>
<evidence type="ECO:0000256" key="22">
    <source>
        <dbReference type="ARBA" id="ARBA00033117"/>
    </source>
</evidence>
<evidence type="ECO:0000256" key="8">
    <source>
        <dbReference type="ARBA" id="ARBA00022729"/>
    </source>
</evidence>
<evidence type="ECO:0000256" key="2">
    <source>
        <dbReference type="ARBA" id="ARBA00004479"/>
    </source>
</evidence>
<dbReference type="GO" id="GO:0004714">
    <property type="term" value="F:transmembrane receptor protein tyrosine kinase activity"/>
    <property type="evidence" value="ECO:0007669"/>
    <property type="project" value="UniProtKB-EC"/>
</dbReference>
<dbReference type="GO" id="GO:0007169">
    <property type="term" value="P:cell surface receptor protein tyrosine kinase signaling pathway"/>
    <property type="evidence" value="ECO:0007669"/>
    <property type="project" value="InterPro"/>
</dbReference>
<dbReference type="InterPro" id="IPR000719">
    <property type="entry name" value="Prot_kinase_dom"/>
</dbReference>
<evidence type="ECO:0000256" key="10">
    <source>
        <dbReference type="ARBA" id="ARBA00022741"/>
    </source>
</evidence>
<feature type="modified residue" description="Phosphotyrosine; by autocatalysis" evidence="27">
    <location>
        <position position="1216"/>
    </location>
</feature>
<feature type="disulfide bond" evidence="26">
    <location>
        <begin position="171"/>
        <end position="174"/>
    </location>
</feature>
<dbReference type="PROSITE" id="PS00107">
    <property type="entry name" value="PROTEIN_KINASE_ATP"/>
    <property type="match status" value="1"/>
</dbReference>
<feature type="chain" id="PRO_5025397173" description="Hepatocyte growth factor receptor" evidence="32">
    <location>
        <begin position="24"/>
        <end position="1335"/>
    </location>
</feature>
<feature type="domain" description="Sema" evidence="34">
    <location>
        <begin position="26"/>
        <end position="533"/>
    </location>
</feature>
<dbReference type="InterPro" id="IPR016244">
    <property type="entry name" value="Tyr_kinase_HGF/MSP_rcpt"/>
</dbReference>
<gene>
    <name evidence="35" type="primary">MET</name>
    <name evidence="35" type="synonym">met</name>
</gene>
<evidence type="ECO:0000256" key="21">
    <source>
        <dbReference type="ARBA" id="ARBA00033031"/>
    </source>
</evidence>
<evidence type="ECO:0000256" key="24">
    <source>
        <dbReference type="PIRSR" id="PIRSR000617-1"/>
    </source>
</evidence>
<evidence type="ECO:0000256" key="15">
    <source>
        <dbReference type="ARBA" id="ARBA00023136"/>
    </source>
</evidence>
<dbReference type="Gene3D" id="3.30.200.20">
    <property type="entry name" value="Phosphorylase Kinase, domain 1"/>
    <property type="match status" value="1"/>
</dbReference>
<dbReference type="InterPro" id="IPR011009">
    <property type="entry name" value="Kinase-like_dom_sf"/>
</dbReference>
<comment type="similarity">
    <text evidence="3">Belongs to the plexin family.</text>
</comment>
<dbReference type="Pfam" id="PF01437">
    <property type="entry name" value="PSI"/>
    <property type="match status" value="1"/>
</dbReference>
<name>A0A674EHF3_SALTR</name>
<evidence type="ECO:0000256" key="29">
    <source>
        <dbReference type="PROSITE-ProRule" id="PRU10141"/>
    </source>
</evidence>
<dbReference type="GO" id="GO:0012505">
    <property type="term" value="C:endomembrane system"/>
    <property type="evidence" value="ECO:0007669"/>
    <property type="project" value="UniProtKB-SubCell"/>
</dbReference>
<evidence type="ECO:0000256" key="27">
    <source>
        <dbReference type="PIRSR" id="PIRSR000617-4"/>
    </source>
</evidence>
<dbReference type="Proteomes" id="UP000472277">
    <property type="component" value="Chromosome 7"/>
</dbReference>
<evidence type="ECO:0000256" key="5">
    <source>
        <dbReference type="ARBA" id="ARBA00019839"/>
    </source>
</evidence>
<dbReference type="SMART" id="SM00423">
    <property type="entry name" value="PSI"/>
    <property type="match status" value="1"/>
</dbReference>
<dbReference type="Gene3D" id="3.30.1680.10">
    <property type="entry name" value="ligand-binding face of the semaphorins, domain 2"/>
    <property type="match status" value="1"/>
</dbReference>
<evidence type="ECO:0000256" key="16">
    <source>
        <dbReference type="ARBA" id="ARBA00023137"/>
    </source>
</evidence>
<feature type="binding site" evidence="25 29">
    <location>
        <position position="1091"/>
    </location>
    <ligand>
        <name>ATP</name>
        <dbReference type="ChEBI" id="CHEBI:30616"/>
    </ligand>
</feature>
<keyword evidence="16" id="KW-0829">Tyrosine-protein kinase</keyword>
<dbReference type="GO" id="GO:0017154">
    <property type="term" value="F:semaphorin receptor activity"/>
    <property type="evidence" value="ECO:0007669"/>
    <property type="project" value="InterPro"/>
</dbReference>
<keyword evidence="8 32" id="KW-0732">Signal</keyword>
<dbReference type="InterPro" id="IPR002165">
    <property type="entry name" value="Plexin_repeat"/>
</dbReference>
<evidence type="ECO:0000256" key="9">
    <source>
        <dbReference type="ARBA" id="ARBA00022737"/>
    </source>
</evidence>
<dbReference type="Gene3D" id="1.10.510.10">
    <property type="entry name" value="Transferase(Phosphotransferase) domain 1"/>
    <property type="match status" value="1"/>
</dbReference>
<dbReference type="InterPro" id="IPR036352">
    <property type="entry name" value="Semap_dom_sf"/>
</dbReference>
<dbReference type="GO" id="GO:0002116">
    <property type="term" value="C:semaphorin receptor complex"/>
    <property type="evidence" value="ECO:0007669"/>
    <property type="project" value="TreeGrafter"/>
</dbReference>
<dbReference type="GO" id="GO:0005886">
    <property type="term" value="C:plasma membrane"/>
    <property type="evidence" value="ECO:0007669"/>
    <property type="project" value="TreeGrafter"/>
</dbReference>
<dbReference type="Pfam" id="PF01833">
    <property type="entry name" value="TIG"/>
    <property type="match status" value="1"/>
</dbReference>
<evidence type="ECO:0000256" key="14">
    <source>
        <dbReference type="ARBA" id="ARBA00022989"/>
    </source>
</evidence>
<keyword evidence="18" id="KW-0675">Receptor</keyword>
<feature type="disulfide bond" evidence="26">
    <location>
        <begin position="559"/>
        <end position="569"/>
    </location>
</feature>
<evidence type="ECO:0000313" key="36">
    <source>
        <dbReference type="Proteomes" id="UP000472277"/>
    </source>
</evidence>
<feature type="binding site" evidence="25">
    <location>
        <begin position="1065"/>
        <end position="1073"/>
    </location>
    <ligand>
        <name>ATP</name>
        <dbReference type="ChEBI" id="CHEBI:30616"/>
    </ligand>
</feature>
<evidence type="ECO:0000256" key="18">
    <source>
        <dbReference type="ARBA" id="ARBA00023170"/>
    </source>
</evidence>
<dbReference type="InterPro" id="IPR016201">
    <property type="entry name" value="PSI"/>
</dbReference>
<keyword evidence="6" id="KW-0808">Transferase</keyword>
<accession>A0A674EHF3</accession>
<dbReference type="SMART" id="SM00429">
    <property type="entry name" value="IPT"/>
    <property type="match status" value="2"/>
</dbReference>
<dbReference type="InterPro" id="IPR014756">
    <property type="entry name" value="Ig_E-set"/>
</dbReference>
<keyword evidence="13" id="KW-0832">Ubl conjugation</keyword>
<evidence type="ECO:0000256" key="26">
    <source>
        <dbReference type="PIRSR" id="PIRSR000617-3"/>
    </source>
</evidence>
<proteinExistence type="inferred from homology"/>
<dbReference type="PANTHER" id="PTHR22625">
    <property type="entry name" value="PLEXIN"/>
    <property type="match status" value="1"/>
</dbReference>
<keyword evidence="11" id="KW-0418">Kinase</keyword>
<feature type="domain" description="Protein kinase" evidence="33">
    <location>
        <begin position="1059"/>
        <end position="1335"/>
    </location>
</feature>
<dbReference type="InterPro" id="IPR020635">
    <property type="entry name" value="Tyr_kinase_cat_dom"/>
</dbReference>
<dbReference type="Ensembl" id="ENSSTUT00000114992.1">
    <property type="protein sequence ID" value="ENSSTUP00000107329.1"/>
    <property type="gene ID" value="ENSSTUG00000047649.1"/>
</dbReference>
<evidence type="ECO:0000256" key="25">
    <source>
        <dbReference type="PIRSR" id="PIRSR000617-2"/>
    </source>
</evidence>
<dbReference type="PROSITE" id="PS00109">
    <property type="entry name" value="PROTEIN_KINASE_TYR"/>
    <property type="match status" value="1"/>
</dbReference>
<dbReference type="GeneTree" id="ENSGT00940000158022"/>
<keyword evidence="17 26" id="KW-1015">Disulfide bond</keyword>
<organism evidence="35 36">
    <name type="scientific">Salmo trutta</name>
    <name type="common">Brown trout</name>
    <dbReference type="NCBI Taxonomy" id="8032"/>
    <lineage>
        <taxon>Eukaryota</taxon>
        <taxon>Metazoa</taxon>
        <taxon>Chordata</taxon>
        <taxon>Craniata</taxon>
        <taxon>Vertebrata</taxon>
        <taxon>Euteleostomi</taxon>
        <taxon>Actinopterygii</taxon>
        <taxon>Neopterygii</taxon>
        <taxon>Teleostei</taxon>
        <taxon>Protacanthopterygii</taxon>
        <taxon>Salmoniformes</taxon>
        <taxon>Salmonidae</taxon>
        <taxon>Salmoninae</taxon>
        <taxon>Salmo</taxon>
    </lineage>
</organism>
<dbReference type="PANTHER" id="PTHR22625:SF61">
    <property type="entry name" value="HEPATOCYTE GROWTH FACTOR RECEPTOR"/>
    <property type="match status" value="1"/>
</dbReference>
<evidence type="ECO:0000259" key="33">
    <source>
        <dbReference type="PROSITE" id="PS50011"/>
    </source>
</evidence>
<dbReference type="SMART" id="SM00219">
    <property type="entry name" value="TyrKc"/>
    <property type="match status" value="1"/>
</dbReference>
<dbReference type="FunFam" id="2.130.10.10:FF:000088">
    <property type="entry name" value="Hepatocyte growth factor receptor"/>
    <property type="match status" value="1"/>
</dbReference>
<keyword evidence="12 25" id="KW-0067">ATP-binding</keyword>
<evidence type="ECO:0000256" key="11">
    <source>
        <dbReference type="ARBA" id="ARBA00022777"/>
    </source>
</evidence>
<evidence type="ECO:0000256" key="30">
    <source>
        <dbReference type="SAM" id="MobiDB-lite"/>
    </source>
</evidence>
<dbReference type="InterPro" id="IPR031148">
    <property type="entry name" value="Plexin"/>
</dbReference>
<feature type="binding site" evidence="25">
    <location>
        <position position="1189"/>
    </location>
    <ligand>
        <name>ATP</name>
        <dbReference type="ChEBI" id="CHEBI:30616"/>
    </ligand>
</feature>
<evidence type="ECO:0000256" key="12">
    <source>
        <dbReference type="ARBA" id="ARBA00022840"/>
    </source>
</evidence>
<dbReference type="GO" id="GO:0007411">
    <property type="term" value="P:axon guidance"/>
    <property type="evidence" value="ECO:0007669"/>
    <property type="project" value="UniProtKB-ARBA"/>
</dbReference>
<evidence type="ECO:0000256" key="19">
    <source>
        <dbReference type="ARBA" id="ARBA00023180"/>
    </source>
</evidence>
<dbReference type="SUPFAM" id="SSF101912">
    <property type="entry name" value="Sema domain"/>
    <property type="match status" value="1"/>
</dbReference>
<evidence type="ECO:0000256" key="3">
    <source>
        <dbReference type="ARBA" id="ARBA00010297"/>
    </source>
</evidence>
<keyword evidence="15 31" id="KW-0472">Membrane</keyword>
<evidence type="ECO:0000313" key="35">
    <source>
        <dbReference type="Ensembl" id="ENSSTUP00000107329.1"/>
    </source>
</evidence>
<evidence type="ECO:0000256" key="13">
    <source>
        <dbReference type="ARBA" id="ARBA00022843"/>
    </source>
</evidence>
<evidence type="ECO:0000256" key="6">
    <source>
        <dbReference type="ARBA" id="ARBA00022679"/>
    </source>
</evidence>
<dbReference type="SUPFAM" id="SSF103575">
    <property type="entry name" value="Plexin repeat"/>
    <property type="match status" value="1"/>
</dbReference>
<keyword evidence="19" id="KW-0325">Glycoprotein</keyword>
<evidence type="ECO:0000256" key="20">
    <source>
        <dbReference type="ARBA" id="ARBA00030820"/>
    </source>
</evidence>
<dbReference type="InterPro" id="IPR017441">
    <property type="entry name" value="Protein_kinase_ATP_BS"/>
</dbReference>
<dbReference type="SUPFAM" id="SSF81296">
    <property type="entry name" value="E set domains"/>
    <property type="match status" value="2"/>
</dbReference>
<feature type="disulfide bond" evidence="26">
    <location>
        <begin position="306"/>
        <end position="372"/>
    </location>
</feature>
<evidence type="ECO:0000256" key="23">
    <source>
        <dbReference type="ARBA" id="ARBA00033136"/>
    </source>
</evidence>
<dbReference type="FunFam" id="1.10.510.10:FF:001512">
    <property type="entry name" value="Receptor tyrosine-protein kinase erbB-2"/>
    <property type="match status" value="1"/>
</dbReference>
<feature type="disulfide bond" evidence="26">
    <location>
        <begin position="132"/>
        <end position="140"/>
    </location>
</feature>
<reference evidence="35" key="1">
    <citation type="submission" date="2025-08" db="UniProtKB">
        <authorList>
            <consortium name="Ensembl"/>
        </authorList>
    </citation>
    <scope>IDENTIFICATION</scope>
</reference>
<evidence type="ECO:0000256" key="4">
    <source>
        <dbReference type="ARBA" id="ARBA00011902"/>
    </source>
</evidence>
<dbReference type="InterPro" id="IPR013783">
    <property type="entry name" value="Ig-like_fold"/>
</dbReference>
<comment type="caution">
    <text evidence="28">Lacks conserved residue(s) required for the propagation of feature annotation.</text>
</comment>
<dbReference type="CDD" id="cd01179">
    <property type="entry name" value="IPT_plexin_repeat2"/>
    <property type="match status" value="1"/>
</dbReference>
<feature type="modified residue" description="Phosphotyrosine; by autocatalysis" evidence="27">
    <location>
        <position position="1292"/>
    </location>
</feature>
<dbReference type="GO" id="GO:0030334">
    <property type="term" value="P:regulation of cell migration"/>
    <property type="evidence" value="ECO:0007669"/>
    <property type="project" value="TreeGrafter"/>
</dbReference>
<keyword evidence="7 31" id="KW-0812">Transmembrane</keyword>
<feature type="active site" description="Proton acceptor" evidence="24">
    <location>
        <position position="1185"/>
    </location>
</feature>
<evidence type="ECO:0000256" key="17">
    <source>
        <dbReference type="ARBA" id="ARBA00023157"/>
    </source>
</evidence>
<dbReference type="GO" id="GO:0050793">
    <property type="term" value="P:regulation of developmental process"/>
    <property type="evidence" value="ECO:0007669"/>
    <property type="project" value="UniProtKB-ARBA"/>
</dbReference>
<dbReference type="SUPFAM" id="SSF56112">
    <property type="entry name" value="Protein kinase-like (PK-like)"/>
    <property type="match status" value="1"/>
</dbReference>
<dbReference type="GO" id="GO:0005524">
    <property type="term" value="F:ATP binding"/>
    <property type="evidence" value="ECO:0007669"/>
    <property type="project" value="UniProtKB-UniRule"/>
</dbReference>
<evidence type="ECO:0000256" key="32">
    <source>
        <dbReference type="SAM" id="SignalP"/>
    </source>
</evidence>
<dbReference type="FunFam" id="3.30.200.20:FF:000188">
    <property type="entry name" value="Hepatocyte growth factor receptor"/>
    <property type="match status" value="1"/>
</dbReference>
<feature type="disulfide bond" evidence="26">
    <location>
        <begin position="544"/>
        <end position="580"/>
    </location>
</feature>
<feature type="region of interest" description="Disordered" evidence="30">
    <location>
        <begin position="1315"/>
        <end position="1335"/>
    </location>
</feature>
<dbReference type="FunFam" id="2.60.40.10:FF:000213">
    <property type="entry name" value="Hepatocyte growth factor receptor"/>
    <property type="match status" value="1"/>
</dbReference>
<sequence length="1335" mass="147695">MKNICLLDIVIILWALCSSKVRGQCDEPAENSKLNLSVTYDLPSFEADSAIQNLVTFEGTVYVGAVNRIYALSENLTKLSEYWTGPVTEAGVERQCGPSSQDGAAGKPNAVLDNNNMALLVERYYDDELFSCSSADAGVCRRHLLVERGNVHKEVNCMYSPETGDGGRQGCPDCVTSPLGSRVLNMVSGGVVRFFVGNSEITGSPSRMTSGPQAQQPQHHTISVRQMKETQDGFRFFSDQSYMDLAPGLRGHHHLRYVYSFQSGSHAYFLTVQREGRSSQVYHTRIVRMCGTDPELRRYVEMPFECILTERRRRRRLASIEVFNVLQAAHVAKAGSELRQEMGLKEGEDVLFAAFARSKPDSPEPTASSAVCVISLADVNNFFKDFIQKCHTKQPYHFTGSEEKRCYNGSSSDDSFGCGKHGEGYRLEVTTPMTRLDYFSGQFSKVLLTSIAVATAQEQTVASLGTTDGRLIQVVVSRSKRSTPHVDFRLDPSRCVSPEVALLFPQGHTGPPQRSQDGSLLLVTGNKITKVPLIGPGCEQQWTCSSCLLAPGFMGCGWCDGRCTRLAQCHPTSLWTQDSCPPIITMVTTNGPLGGDTKVTVCGRNFGFNKTERFDHTLISLDLAGAPCKLLKRESNSYREIFPVFGPKLGGTMLTIRGSFLDSGNTRQVTVGNATCEILRVSGTMLMCRTPPQSSPSRQAVYMRVDSVVREAPVLFTYNEDPLISSIQPTRSFISGGSTVVAQGFYLHSTLQPQMVLIPTAQEGKVFTVNCTKGEDRLAILCTTPSLKDLGLQTPVVTKVAFVLDGFSTPQFDLLYVEDPRFEEFQRPTVTSKGNKSILEIKVPGRVDVEAMKGEVLKVSNRTCESVTVVGNTLECTVPMELWDATNELEVEWRQASSSVSLGRVMLAHEQDYRGLLAGCVCVSLLLLMLLTLFLWKRRNKHIDGTSGKVWYDGRAHIQHLDMLANARSISPTNEMVSHESLDYRTTLLEGTFPDTTPLGRHGELVSPRLGLGGMGLGAEGELVSPLLSAPVHIDPSQLHPDLLKEVQHVVIAREHLLLHFNQVIGRGHFGCVFHGTLLEADGQKQHCAIKSLNRITDLEEVSQFLKEGIIMKDFSHPNVLSLLGICLPPEGSPLVVLPYMKHGDLRNFIRDETHNPTVKDLMGFGVQVARGMEYLASKKFVHRDLAARNCMLDESYTVKVADFGLARDVYEKEYYSIHSKSGVKLPVKWMALESLQTHKFTPKSDVWSFEVQTHDTHSDTQTNSTHTILPTFSELVSRIKSIFSSFSGEHYILLNTTYVNIDKMTPYPSLISYSSSSSSSSTRQGHPLERDCCT</sequence>
<dbReference type="Pfam" id="PF01403">
    <property type="entry name" value="Sema"/>
    <property type="match status" value="1"/>
</dbReference>
<dbReference type="Gene3D" id="2.130.10.10">
    <property type="entry name" value="YVTN repeat-like/Quinoprotein amine dehydrogenase"/>
    <property type="match status" value="1"/>
</dbReference>
<evidence type="ECO:0000259" key="34">
    <source>
        <dbReference type="PROSITE" id="PS51004"/>
    </source>
</evidence>
<evidence type="ECO:0000256" key="7">
    <source>
        <dbReference type="ARBA" id="ARBA00022692"/>
    </source>
</evidence>
<dbReference type="InterPro" id="IPR001627">
    <property type="entry name" value="Semap_dom"/>
</dbReference>
<comment type="subcellular location">
    <subcellularLocation>
        <location evidence="1">Endomembrane system</location>
    </subcellularLocation>
    <subcellularLocation>
        <location evidence="2">Membrane</location>
        <topology evidence="2">Single-pass type I membrane protein</topology>
    </subcellularLocation>
</comment>
<evidence type="ECO:0000256" key="1">
    <source>
        <dbReference type="ARBA" id="ARBA00004308"/>
    </source>
</evidence>
<dbReference type="Gene3D" id="2.60.40.10">
    <property type="entry name" value="Immunoglobulins"/>
    <property type="match status" value="2"/>
</dbReference>
<dbReference type="FunFam" id="2.60.40.10:FF:002708">
    <property type="entry name" value="Hepatocyte growth factor receptor"/>
    <property type="match status" value="1"/>
</dbReference>
<keyword evidence="36" id="KW-1185">Reference proteome</keyword>
<feature type="transmembrane region" description="Helical" evidence="31">
    <location>
        <begin position="916"/>
        <end position="936"/>
    </location>
</feature>
<feature type="disulfide bond" evidence="26">
    <location>
        <begin position="538"/>
        <end position="556"/>
    </location>
</feature>
<dbReference type="SMART" id="SM00630">
    <property type="entry name" value="Sema"/>
    <property type="match status" value="1"/>
</dbReference>
<dbReference type="EC" id="2.7.10.1" evidence="4"/>
<protein>
    <recommendedName>
        <fullName evidence="5">Hepatocyte growth factor receptor</fullName>
        <ecNumber evidence="4">2.7.10.1</ecNumber>
    </recommendedName>
    <alternativeName>
        <fullName evidence="23">HGF/SF receptor</fullName>
    </alternativeName>
    <alternativeName>
        <fullName evidence="22">Proto-oncogene c-Met</fullName>
    </alternativeName>
    <alternativeName>
        <fullName evidence="20">Scatter factor receptor</fullName>
    </alternativeName>
    <alternativeName>
        <fullName evidence="21">Tyrosine-protein kinase Met</fullName>
    </alternativeName>
</protein>
<keyword evidence="9" id="KW-0677">Repeat</keyword>
<dbReference type="InterPro" id="IPR001245">
    <property type="entry name" value="Ser-Thr/Tyr_kinase_cat_dom"/>
</dbReference>
<feature type="modified residue" description="Phosphotyrosine; by autocatalysis" evidence="27">
    <location>
        <position position="1215"/>
    </location>
</feature>
<evidence type="ECO:0000256" key="31">
    <source>
        <dbReference type="SAM" id="Phobius"/>
    </source>
</evidence>
<dbReference type="InterPro" id="IPR002909">
    <property type="entry name" value="IPT_dom"/>
</dbReference>
<dbReference type="PIRSF" id="PIRSF000617">
    <property type="entry name" value="TyrPK_HGF-R"/>
    <property type="match status" value="1"/>
</dbReference>
<dbReference type="FunFam" id="3.30.1680.10:FF:000006">
    <property type="entry name" value="Macrophage-stimulating 1 receptor b"/>
    <property type="match status" value="1"/>
</dbReference>
<feature type="signal peptide" evidence="32">
    <location>
        <begin position="1"/>
        <end position="23"/>
    </location>
</feature>
<dbReference type="InterPro" id="IPR015943">
    <property type="entry name" value="WD40/YVTN_repeat-like_dom_sf"/>
</dbReference>
<keyword evidence="14 31" id="KW-1133">Transmembrane helix</keyword>